<dbReference type="Proteomes" id="UP000799750">
    <property type="component" value="Unassembled WGS sequence"/>
</dbReference>
<proteinExistence type="predicted"/>
<sequence length="384" mass="43329">MGDSCTTATSTGSHPIESASAAPAFLKTVATDPPPGGRLVDFFYETVQKSQWNINTALKKFVKDPVAFRGMLGQTSGIISGQFALEFHDRRSIGDRLDVFVYGEMGGIGNAEFMSLAIDREGYAVTHSYNHDEEHSAGTGEDNRYKTDVYQRPETDGRSICLQNTRETPIVDLLSKGRQCTLALANFITSTKIYAPFARQTFCERRAYLHGNLKEDPGEYLKSIAKAGCRLLGIRWKDLNNSTQLRKLTDGHSWCMDFDSTNVLAPATPSFVTDPTAFKYWATEIWDQNEHYYKVELSQISYPALQYVWAHFCTVDAFLNTALAMEVSVLPKNQWPDNGNTSLRDLIRNNQLLQSDQLDLGARYDDMMPEWLRDQEEECIKRCS</sequence>
<dbReference type="AlphaFoldDB" id="A0A6A6RE19"/>
<dbReference type="EMBL" id="MU004181">
    <property type="protein sequence ID" value="KAF2501973.1"/>
    <property type="molecule type" value="Genomic_DNA"/>
</dbReference>
<reference evidence="1" key="1">
    <citation type="journal article" date="2020" name="Stud. Mycol.">
        <title>101 Dothideomycetes genomes: a test case for predicting lifestyles and emergence of pathogens.</title>
        <authorList>
            <person name="Haridas S."/>
            <person name="Albert R."/>
            <person name="Binder M."/>
            <person name="Bloem J."/>
            <person name="Labutti K."/>
            <person name="Salamov A."/>
            <person name="Andreopoulos B."/>
            <person name="Baker S."/>
            <person name="Barry K."/>
            <person name="Bills G."/>
            <person name="Bluhm B."/>
            <person name="Cannon C."/>
            <person name="Castanera R."/>
            <person name="Culley D."/>
            <person name="Daum C."/>
            <person name="Ezra D."/>
            <person name="Gonzalez J."/>
            <person name="Henrissat B."/>
            <person name="Kuo A."/>
            <person name="Liang C."/>
            <person name="Lipzen A."/>
            <person name="Lutzoni F."/>
            <person name="Magnuson J."/>
            <person name="Mondo S."/>
            <person name="Nolan M."/>
            <person name="Ohm R."/>
            <person name="Pangilinan J."/>
            <person name="Park H.-J."/>
            <person name="Ramirez L."/>
            <person name="Alfaro M."/>
            <person name="Sun H."/>
            <person name="Tritt A."/>
            <person name="Yoshinaga Y."/>
            <person name="Zwiers L.-H."/>
            <person name="Turgeon B."/>
            <person name="Goodwin S."/>
            <person name="Spatafora J."/>
            <person name="Crous P."/>
            <person name="Grigoriev I."/>
        </authorList>
    </citation>
    <scope>NUCLEOTIDE SEQUENCE</scope>
    <source>
        <strain evidence="1">CBS 269.34</strain>
    </source>
</reference>
<dbReference type="OrthoDB" id="3680201at2759"/>
<gene>
    <name evidence="1" type="ORF">BU16DRAFT_554032</name>
</gene>
<evidence type="ECO:0000313" key="1">
    <source>
        <dbReference type="EMBL" id="KAF2501973.1"/>
    </source>
</evidence>
<protein>
    <submittedName>
        <fullName evidence="1">Uncharacterized protein</fullName>
    </submittedName>
</protein>
<accession>A0A6A6RE19</accession>
<keyword evidence="2" id="KW-1185">Reference proteome</keyword>
<organism evidence="1 2">
    <name type="scientific">Lophium mytilinum</name>
    <dbReference type="NCBI Taxonomy" id="390894"/>
    <lineage>
        <taxon>Eukaryota</taxon>
        <taxon>Fungi</taxon>
        <taxon>Dikarya</taxon>
        <taxon>Ascomycota</taxon>
        <taxon>Pezizomycotina</taxon>
        <taxon>Dothideomycetes</taxon>
        <taxon>Pleosporomycetidae</taxon>
        <taxon>Mytilinidiales</taxon>
        <taxon>Mytilinidiaceae</taxon>
        <taxon>Lophium</taxon>
    </lineage>
</organism>
<evidence type="ECO:0000313" key="2">
    <source>
        <dbReference type="Proteomes" id="UP000799750"/>
    </source>
</evidence>
<name>A0A6A6RE19_9PEZI</name>